<evidence type="ECO:0000256" key="1">
    <source>
        <dbReference type="SAM" id="MobiDB-lite"/>
    </source>
</evidence>
<feature type="compositionally biased region" description="Basic and acidic residues" evidence="1">
    <location>
        <begin position="111"/>
        <end position="150"/>
    </location>
</feature>
<evidence type="ECO:0000313" key="3">
    <source>
        <dbReference type="Proteomes" id="UP001148312"/>
    </source>
</evidence>
<dbReference type="EMBL" id="JAPWDQ010000006">
    <property type="protein sequence ID" value="KAJ5484121.1"/>
    <property type="molecule type" value="Genomic_DNA"/>
</dbReference>
<feature type="compositionally biased region" description="Basic and acidic residues" evidence="1">
    <location>
        <begin position="178"/>
        <end position="194"/>
    </location>
</feature>
<dbReference type="Proteomes" id="UP001148312">
    <property type="component" value="Unassembled WGS sequence"/>
</dbReference>
<reference evidence="2" key="1">
    <citation type="submission" date="2022-12" db="EMBL/GenBank/DDBJ databases">
        <authorList>
            <person name="Petersen C."/>
        </authorList>
    </citation>
    <scope>NUCLEOTIDE SEQUENCE</scope>
    <source>
        <strain evidence="2">IBT 30728</strain>
    </source>
</reference>
<dbReference type="RefSeq" id="XP_056789391.1">
    <property type="nucleotide sequence ID" value="XM_056935519.1"/>
</dbReference>
<accession>A0A9X0BU41</accession>
<feature type="compositionally biased region" description="Acidic residues" evidence="1">
    <location>
        <begin position="151"/>
        <end position="165"/>
    </location>
</feature>
<name>A0A9X0BU41_9EURO</name>
<evidence type="ECO:0000313" key="2">
    <source>
        <dbReference type="EMBL" id="KAJ5484121.1"/>
    </source>
</evidence>
<proteinExistence type="predicted"/>
<dbReference type="AlphaFoldDB" id="A0A9X0BU41"/>
<feature type="region of interest" description="Disordered" evidence="1">
    <location>
        <begin position="40"/>
        <end position="203"/>
    </location>
</feature>
<feature type="compositionally biased region" description="Basic and acidic residues" evidence="1">
    <location>
        <begin position="59"/>
        <end position="74"/>
    </location>
</feature>
<dbReference type="GeneID" id="81625768"/>
<protein>
    <submittedName>
        <fullName evidence="2">Uncharacterized protein</fullName>
    </submittedName>
</protein>
<gene>
    <name evidence="2" type="ORF">N7539_005917</name>
</gene>
<reference evidence="2" key="2">
    <citation type="journal article" date="2023" name="IMA Fungus">
        <title>Comparative genomic study of the Penicillium genus elucidates a diverse pangenome and 15 lateral gene transfer events.</title>
        <authorList>
            <person name="Petersen C."/>
            <person name="Sorensen T."/>
            <person name="Nielsen M.R."/>
            <person name="Sondergaard T.E."/>
            <person name="Sorensen J.L."/>
            <person name="Fitzpatrick D.A."/>
            <person name="Frisvad J.C."/>
            <person name="Nielsen K.L."/>
        </authorList>
    </citation>
    <scope>NUCLEOTIDE SEQUENCE</scope>
    <source>
        <strain evidence="2">IBT 30728</strain>
    </source>
</reference>
<keyword evidence="3" id="KW-1185">Reference proteome</keyword>
<comment type="caution">
    <text evidence="2">The sequence shown here is derived from an EMBL/GenBank/DDBJ whole genome shotgun (WGS) entry which is preliminary data.</text>
</comment>
<organism evidence="2 3">
    <name type="scientific">Penicillium diatomitis</name>
    <dbReference type="NCBI Taxonomy" id="2819901"/>
    <lineage>
        <taxon>Eukaryota</taxon>
        <taxon>Fungi</taxon>
        <taxon>Dikarya</taxon>
        <taxon>Ascomycota</taxon>
        <taxon>Pezizomycotina</taxon>
        <taxon>Eurotiomycetes</taxon>
        <taxon>Eurotiomycetidae</taxon>
        <taxon>Eurotiales</taxon>
        <taxon>Aspergillaceae</taxon>
        <taxon>Penicillium</taxon>
    </lineage>
</organism>
<sequence length="203" mass="23080">MNFGFPVSIIRPAERSSEIVIMESSSRLSSSHHLFRRANSYSNSLPRSQHRCPLGRRKLTTDPRELESRARDILEPMDSGQPSRAVHGHPAHAVDAKGAPVQPSPRLHSATLEKPDDADDVTRRTRTVDPPKMLFDPRDPTPLRELTNYHDDDDDEDEDDDDGDVDDSKLLLQPKPQTRKEMDSNNGREEEKKKFYTSTLNKT</sequence>
<feature type="compositionally biased region" description="Basic residues" evidence="1">
    <location>
        <begin position="48"/>
        <end position="58"/>
    </location>
</feature>